<dbReference type="RefSeq" id="WP_106926018.1">
    <property type="nucleotide sequence ID" value="NZ_PYFT01000001.1"/>
</dbReference>
<proteinExistence type="predicted"/>
<organism evidence="1 2">
    <name type="scientific">Adhaeribacter arboris</name>
    <dbReference type="NCBI Taxonomy" id="2072846"/>
    <lineage>
        <taxon>Bacteria</taxon>
        <taxon>Pseudomonadati</taxon>
        <taxon>Bacteroidota</taxon>
        <taxon>Cytophagia</taxon>
        <taxon>Cytophagales</taxon>
        <taxon>Hymenobacteraceae</taxon>
        <taxon>Adhaeribacter</taxon>
    </lineage>
</organism>
<dbReference type="Proteomes" id="UP000240357">
    <property type="component" value="Unassembled WGS sequence"/>
</dbReference>
<accession>A0A2T2YAA4</accession>
<dbReference type="AlphaFoldDB" id="A0A2T2YAA4"/>
<keyword evidence="2" id="KW-1185">Reference proteome</keyword>
<protein>
    <submittedName>
        <fullName evidence="1">Uncharacterized protein</fullName>
    </submittedName>
</protein>
<evidence type="ECO:0000313" key="1">
    <source>
        <dbReference type="EMBL" id="PSR52416.1"/>
    </source>
</evidence>
<dbReference type="EMBL" id="PYFT01000001">
    <property type="protein sequence ID" value="PSR52416.1"/>
    <property type="molecule type" value="Genomic_DNA"/>
</dbReference>
<name>A0A2T2YAA4_9BACT</name>
<evidence type="ECO:0000313" key="2">
    <source>
        <dbReference type="Proteomes" id="UP000240357"/>
    </source>
</evidence>
<gene>
    <name evidence="1" type="ORF">AHMF7605_02195</name>
</gene>
<sequence>MKLAYEFSVCLSESGKAPAVIYNPNFIPQEYLIMFEQIINLTESEMIAVIQNLEHKNIIRFQKDQDQCKIYSFV</sequence>
<reference evidence="1 2" key="1">
    <citation type="submission" date="2018-03" db="EMBL/GenBank/DDBJ databases">
        <title>Adhaeribacter sp. HMF7605 Genome sequencing and assembly.</title>
        <authorList>
            <person name="Kang H."/>
            <person name="Kang J."/>
            <person name="Cha I."/>
            <person name="Kim H."/>
            <person name="Joh K."/>
        </authorList>
    </citation>
    <scope>NUCLEOTIDE SEQUENCE [LARGE SCALE GENOMIC DNA]</scope>
    <source>
        <strain evidence="1 2">HMF7605</strain>
    </source>
</reference>
<comment type="caution">
    <text evidence="1">The sequence shown here is derived from an EMBL/GenBank/DDBJ whole genome shotgun (WGS) entry which is preliminary data.</text>
</comment>